<gene>
    <name evidence="2" type="ORF">SPI_03608</name>
</gene>
<evidence type="ECO:0000313" key="2">
    <source>
        <dbReference type="EMBL" id="OAA63445.1"/>
    </source>
</evidence>
<dbReference type="EMBL" id="AZHD01000005">
    <property type="protein sequence ID" value="OAA63445.1"/>
    <property type="molecule type" value="Genomic_DNA"/>
</dbReference>
<feature type="domain" description="HNH nuclease" evidence="1">
    <location>
        <begin position="215"/>
        <end position="290"/>
    </location>
</feature>
<name>A0A167W7V6_9HYPO</name>
<dbReference type="AlphaFoldDB" id="A0A167W7V6"/>
<comment type="caution">
    <text evidence="2">The sequence shown here is derived from an EMBL/GenBank/DDBJ whole genome shotgun (WGS) entry which is preliminary data.</text>
</comment>
<dbReference type="OrthoDB" id="2104739at2759"/>
<protein>
    <recommendedName>
        <fullName evidence="1">HNH nuclease domain-containing protein</fullName>
    </recommendedName>
</protein>
<evidence type="ECO:0000259" key="1">
    <source>
        <dbReference type="Pfam" id="PF13391"/>
    </source>
</evidence>
<accession>A0A167W7V6</accession>
<proteinExistence type="predicted"/>
<dbReference type="Proteomes" id="UP000076874">
    <property type="component" value="Unassembled WGS sequence"/>
</dbReference>
<dbReference type="InterPro" id="IPR003615">
    <property type="entry name" value="HNH_nuc"/>
</dbReference>
<evidence type="ECO:0000313" key="3">
    <source>
        <dbReference type="Proteomes" id="UP000076874"/>
    </source>
</evidence>
<reference evidence="2 3" key="1">
    <citation type="journal article" date="2016" name="Genome Biol. Evol.">
        <title>Divergent and convergent evolution of fungal pathogenicity.</title>
        <authorList>
            <person name="Shang Y."/>
            <person name="Xiao G."/>
            <person name="Zheng P."/>
            <person name="Cen K."/>
            <person name="Zhan S."/>
            <person name="Wang C."/>
        </authorList>
    </citation>
    <scope>NUCLEOTIDE SEQUENCE [LARGE SCALE GENOMIC DNA]</scope>
    <source>
        <strain evidence="2 3">RCEF 264</strain>
    </source>
</reference>
<dbReference type="Pfam" id="PF13391">
    <property type="entry name" value="HNH_2"/>
    <property type="match status" value="1"/>
</dbReference>
<sequence>MSSPHHRHQASLEGLLDFSPRSSLTLAERAAARHTLLRVAQYFENLDDARGGISRGVAYSQPRLIRYTFEYALSDESRDIFLRAFFSALALSIGEKNEQLDFAELQPLFRAFAEYLMDHFFLPLKASTRRTPQPSPAYHSAVLRAQGTEPTVFVGTPDRLSALRGACLVRDRHRCVISRAFSTTAFFSRSKKDGDNAQDDDGVLFSQLDMRQVDRLEVAHILPHALTKSSTGPRGGDLDKSREAALAILNMFDSGVAHLINGVDVDRPRNALTLSSRYHDFFGAFEIYFDAVPGEYNTYQIQSFFPSPMARALGLPVTRTLFVTENRTIDPPSPRLLAVHRAIAHILHMSGAGEYIDRVLEDMEDSVVRSNGTSELGRMVSLGLGDWICYPVS</sequence>
<dbReference type="STRING" id="1081102.A0A167W7V6"/>
<organism evidence="2 3">
    <name type="scientific">Niveomyces insectorum RCEF 264</name>
    <dbReference type="NCBI Taxonomy" id="1081102"/>
    <lineage>
        <taxon>Eukaryota</taxon>
        <taxon>Fungi</taxon>
        <taxon>Dikarya</taxon>
        <taxon>Ascomycota</taxon>
        <taxon>Pezizomycotina</taxon>
        <taxon>Sordariomycetes</taxon>
        <taxon>Hypocreomycetidae</taxon>
        <taxon>Hypocreales</taxon>
        <taxon>Cordycipitaceae</taxon>
        <taxon>Niveomyces</taxon>
    </lineage>
</organism>
<keyword evidence="3" id="KW-1185">Reference proteome</keyword>